<gene>
    <name evidence="6" type="ORF">SAMN05216355_10997</name>
</gene>
<dbReference type="Proteomes" id="UP000198541">
    <property type="component" value="Unassembled WGS sequence"/>
</dbReference>
<evidence type="ECO:0000256" key="1">
    <source>
        <dbReference type="ARBA" id="ARBA00022884"/>
    </source>
</evidence>
<keyword evidence="1 3" id="KW-0694">RNA-binding</keyword>
<evidence type="ECO:0000313" key="6">
    <source>
        <dbReference type="EMBL" id="SDN66724.1"/>
    </source>
</evidence>
<evidence type="ECO:0000313" key="7">
    <source>
        <dbReference type="Proteomes" id="UP000198541"/>
    </source>
</evidence>
<evidence type="ECO:0000256" key="2">
    <source>
        <dbReference type="ARBA" id="ARBA00029460"/>
    </source>
</evidence>
<protein>
    <submittedName>
        <fullName evidence="6">23S rRNA (Cytidine1920-2'-O)/16S rRNA (Cytidine1409-2'-O)-methyltransferase</fullName>
    </submittedName>
</protein>
<sequence length="301" mass="31664">MARLIRIDSELVRRGLAHSRAHAARLIGDGRVTLDGVVVIKPARQVNPAQAIEIIAPEADDYVSRGAHKLAGALDALAERGLAPRIEGRRCLDAGASTGGFTDVLLRRGAAHVVAVDVGYGQLAWSLRTDPRVTVLERTNVRTLDPEAVAPAPELIVGDLSFISLTTVLPALVGAAAADADLLLMVKPQFEVGKQRLGHGGVVRDPELHVESVLTVCECAHGLGLGIDAVTASPLPGPAGNVEYFVNMHAGQAGSPTDLTGAALQDEAHRAVAAGPAGRSRRRRRTEGGGHEHRNHLRDHS</sequence>
<accession>A0A1H0D945</accession>
<dbReference type="Gene3D" id="3.10.290.10">
    <property type="entry name" value="RNA-binding S4 domain"/>
    <property type="match status" value="1"/>
</dbReference>
<evidence type="ECO:0000259" key="5">
    <source>
        <dbReference type="SMART" id="SM00363"/>
    </source>
</evidence>
<evidence type="ECO:0000256" key="3">
    <source>
        <dbReference type="PROSITE-ProRule" id="PRU00182"/>
    </source>
</evidence>
<name>A0A1H0D945_9ACTO</name>
<dbReference type="NCBIfam" id="TIGR00478">
    <property type="entry name" value="tly"/>
    <property type="match status" value="1"/>
</dbReference>
<keyword evidence="6" id="KW-0808">Transferase</keyword>
<dbReference type="RefSeq" id="WP_092536462.1">
    <property type="nucleotide sequence ID" value="NZ_FNIM01000009.1"/>
</dbReference>
<keyword evidence="6" id="KW-0489">Methyltransferase</keyword>
<dbReference type="InterPro" id="IPR036986">
    <property type="entry name" value="S4_RNA-bd_sf"/>
</dbReference>
<dbReference type="SUPFAM" id="SSF53335">
    <property type="entry name" value="S-adenosyl-L-methionine-dependent methyltransferases"/>
    <property type="match status" value="1"/>
</dbReference>
<proteinExistence type="inferred from homology"/>
<dbReference type="GO" id="GO:0032259">
    <property type="term" value="P:methylation"/>
    <property type="evidence" value="ECO:0007669"/>
    <property type="project" value="UniProtKB-KW"/>
</dbReference>
<dbReference type="InterPro" id="IPR002942">
    <property type="entry name" value="S4_RNA-bd"/>
</dbReference>
<comment type="similarity">
    <text evidence="2">Belongs to the TlyA family.</text>
</comment>
<dbReference type="InterPro" id="IPR004538">
    <property type="entry name" value="Hemolysin_A/TlyA"/>
</dbReference>
<evidence type="ECO:0000256" key="4">
    <source>
        <dbReference type="SAM" id="MobiDB-lite"/>
    </source>
</evidence>
<dbReference type="GO" id="GO:0003723">
    <property type="term" value="F:RNA binding"/>
    <property type="evidence" value="ECO:0007669"/>
    <property type="project" value="UniProtKB-KW"/>
</dbReference>
<dbReference type="SUPFAM" id="SSF55174">
    <property type="entry name" value="Alpha-L RNA-binding motif"/>
    <property type="match status" value="1"/>
</dbReference>
<dbReference type="InterPro" id="IPR047048">
    <property type="entry name" value="TlyA"/>
</dbReference>
<dbReference type="Gene3D" id="3.40.50.150">
    <property type="entry name" value="Vaccinia Virus protein VP39"/>
    <property type="match status" value="1"/>
</dbReference>
<dbReference type="PIRSF" id="PIRSF005578">
    <property type="entry name" value="TlyA"/>
    <property type="match status" value="1"/>
</dbReference>
<dbReference type="CDD" id="cd02440">
    <property type="entry name" value="AdoMet_MTases"/>
    <property type="match status" value="1"/>
</dbReference>
<feature type="region of interest" description="Disordered" evidence="4">
    <location>
        <begin position="270"/>
        <end position="301"/>
    </location>
</feature>
<dbReference type="EMBL" id="FNIM01000009">
    <property type="protein sequence ID" value="SDN66724.1"/>
    <property type="molecule type" value="Genomic_DNA"/>
</dbReference>
<feature type="compositionally biased region" description="Basic and acidic residues" evidence="4">
    <location>
        <begin position="286"/>
        <end position="301"/>
    </location>
</feature>
<dbReference type="InterPro" id="IPR002877">
    <property type="entry name" value="RNA_MeTrfase_FtsJ_dom"/>
</dbReference>
<dbReference type="SMART" id="SM00363">
    <property type="entry name" value="S4"/>
    <property type="match status" value="1"/>
</dbReference>
<keyword evidence="7" id="KW-1185">Reference proteome</keyword>
<reference evidence="7" key="1">
    <citation type="submission" date="2016-10" db="EMBL/GenBank/DDBJ databases">
        <authorList>
            <person name="Varghese N."/>
            <person name="Submissions S."/>
        </authorList>
    </citation>
    <scope>NUCLEOTIDE SEQUENCE [LARGE SCALE GENOMIC DNA]</scope>
    <source>
        <strain evidence="7">DSM 27982</strain>
    </source>
</reference>
<dbReference type="PROSITE" id="PS50889">
    <property type="entry name" value="S4"/>
    <property type="match status" value="1"/>
</dbReference>
<feature type="domain" description="RNA-binding S4" evidence="5">
    <location>
        <begin position="5"/>
        <end position="71"/>
    </location>
</feature>
<dbReference type="Pfam" id="PF01728">
    <property type="entry name" value="FtsJ"/>
    <property type="match status" value="1"/>
</dbReference>
<dbReference type="PANTHER" id="PTHR32319:SF0">
    <property type="entry name" value="BACTERIAL HEMOLYSIN-LIKE PROTEIN"/>
    <property type="match status" value="1"/>
</dbReference>
<organism evidence="6 7">
    <name type="scientific">Actinomyces ruminicola</name>
    <dbReference type="NCBI Taxonomy" id="332524"/>
    <lineage>
        <taxon>Bacteria</taxon>
        <taxon>Bacillati</taxon>
        <taxon>Actinomycetota</taxon>
        <taxon>Actinomycetes</taxon>
        <taxon>Actinomycetales</taxon>
        <taxon>Actinomycetaceae</taxon>
        <taxon>Actinomyces</taxon>
    </lineage>
</organism>
<dbReference type="CDD" id="cd00165">
    <property type="entry name" value="S4"/>
    <property type="match status" value="1"/>
</dbReference>
<dbReference type="AlphaFoldDB" id="A0A1H0D945"/>
<dbReference type="Pfam" id="PF01479">
    <property type="entry name" value="S4"/>
    <property type="match status" value="1"/>
</dbReference>
<dbReference type="GO" id="GO:0008168">
    <property type="term" value="F:methyltransferase activity"/>
    <property type="evidence" value="ECO:0007669"/>
    <property type="project" value="UniProtKB-KW"/>
</dbReference>
<dbReference type="PANTHER" id="PTHR32319">
    <property type="entry name" value="BACTERIAL HEMOLYSIN-LIKE PROTEIN"/>
    <property type="match status" value="1"/>
</dbReference>
<dbReference type="InterPro" id="IPR029063">
    <property type="entry name" value="SAM-dependent_MTases_sf"/>
</dbReference>
<dbReference type="STRING" id="332524.SAMN04487766_1265"/>